<feature type="transmembrane region" description="Helical" evidence="1">
    <location>
        <begin position="118"/>
        <end position="138"/>
    </location>
</feature>
<gene>
    <name evidence="2" type="ORF">IAB60_12170</name>
</gene>
<dbReference type="Pfam" id="PF12679">
    <property type="entry name" value="ABC2_membrane_2"/>
    <property type="match status" value="1"/>
</dbReference>
<reference evidence="2" key="1">
    <citation type="submission" date="2020-10" db="EMBL/GenBank/DDBJ databases">
        <authorList>
            <person name="Gilroy R."/>
        </authorList>
    </citation>
    <scope>NUCLEOTIDE SEQUENCE</scope>
    <source>
        <strain evidence="2">CHK123-3438</strain>
    </source>
</reference>
<dbReference type="AlphaFoldDB" id="A0A9D1GKI2"/>
<protein>
    <submittedName>
        <fullName evidence="2">ABC transporter permease subunit</fullName>
    </submittedName>
</protein>
<dbReference type="Proteomes" id="UP000886860">
    <property type="component" value="Unassembled WGS sequence"/>
</dbReference>
<dbReference type="EMBL" id="DVKS01000201">
    <property type="protein sequence ID" value="HIT42827.1"/>
    <property type="molecule type" value="Genomic_DNA"/>
</dbReference>
<feature type="transmembrane region" description="Helical" evidence="1">
    <location>
        <begin position="179"/>
        <end position="197"/>
    </location>
</feature>
<feature type="transmembrane region" description="Helical" evidence="1">
    <location>
        <begin position="267"/>
        <end position="291"/>
    </location>
</feature>
<accession>A0A9D1GKI2</accession>
<reference evidence="2" key="2">
    <citation type="journal article" date="2021" name="PeerJ">
        <title>Extensive microbial diversity within the chicken gut microbiome revealed by metagenomics and culture.</title>
        <authorList>
            <person name="Gilroy R."/>
            <person name="Ravi A."/>
            <person name="Getino M."/>
            <person name="Pursley I."/>
            <person name="Horton D.L."/>
            <person name="Alikhan N.F."/>
            <person name="Baker D."/>
            <person name="Gharbi K."/>
            <person name="Hall N."/>
            <person name="Watson M."/>
            <person name="Adriaenssens E.M."/>
            <person name="Foster-Nyarko E."/>
            <person name="Jarju S."/>
            <person name="Secka A."/>
            <person name="Antonio M."/>
            <person name="Oren A."/>
            <person name="Chaudhuri R.R."/>
            <person name="La Ragione R."/>
            <person name="Hildebrand F."/>
            <person name="Pallen M.J."/>
        </authorList>
    </citation>
    <scope>NUCLEOTIDE SEQUENCE</scope>
    <source>
        <strain evidence="2">CHK123-3438</strain>
    </source>
</reference>
<comment type="caution">
    <text evidence="2">The sequence shown here is derived from an EMBL/GenBank/DDBJ whole genome shotgun (WGS) entry which is preliminary data.</text>
</comment>
<evidence type="ECO:0000313" key="3">
    <source>
        <dbReference type="Proteomes" id="UP000886860"/>
    </source>
</evidence>
<feature type="transmembrane region" description="Helical" evidence="1">
    <location>
        <begin position="144"/>
        <end position="167"/>
    </location>
</feature>
<proteinExistence type="predicted"/>
<organism evidence="2 3">
    <name type="scientific">Candidatus Caccovicinus merdipullorum</name>
    <dbReference type="NCBI Taxonomy" id="2840724"/>
    <lineage>
        <taxon>Bacteria</taxon>
        <taxon>Bacillati</taxon>
        <taxon>Bacillota</taxon>
        <taxon>Clostridia</taxon>
        <taxon>Eubacteriales</taxon>
        <taxon>Candidatus Caccovicinus</taxon>
    </lineage>
</organism>
<dbReference type="PANTHER" id="PTHR43471:SF12">
    <property type="entry name" value="HYPOTHETICAL MEMBRANE PROTEIN, CONSERVED"/>
    <property type="match status" value="1"/>
</dbReference>
<evidence type="ECO:0000256" key="1">
    <source>
        <dbReference type="SAM" id="Phobius"/>
    </source>
</evidence>
<dbReference type="GO" id="GO:0140359">
    <property type="term" value="F:ABC-type transporter activity"/>
    <property type="evidence" value="ECO:0007669"/>
    <property type="project" value="InterPro"/>
</dbReference>
<name>A0A9D1GKI2_9FIRM</name>
<dbReference type="GO" id="GO:0005886">
    <property type="term" value="C:plasma membrane"/>
    <property type="evidence" value="ECO:0007669"/>
    <property type="project" value="UniProtKB-SubCell"/>
</dbReference>
<keyword evidence="1" id="KW-1133">Transmembrane helix</keyword>
<evidence type="ECO:0000313" key="2">
    <source>
        <dbReference type="EMBL" id="HIT42827.1"/>
    </source>
</evidence>
<keyword evidence="1" id="KW-0472">Membrane</keyword>
<sequence length="314" mass="34387">MRANPIYKRERTVGSRSIRLPMILTVFNSILALVALLNMYSMVSQVEVTAEIQYSAFMELYTFGAMIVFAMILFIMPALTAGSISGERERQTLDLLLSTQVTGLEVAAGKLMASMYNVLLLLISSLPVMALSFVYGGIGLWDLAFLILSFLASALFTASIGICFSALCRRTTMATALSYGMLVLFVVGTYAVNQFIWSMANMEMTGYANQIGGIGSQVNSGGFLYLLLLNPAVTFYEIIRGQMGWQETMTSAAQWFGSRPSNLVLEAWVPVSVILQVALAGLFLAAAVWRLSPGLPRRRRSGEKKEESQGKQPV</sequence>
<keyword evidence="1" id="KW-0812">Transmembrane</keyword>
<feature type="transmembrane region" description="Helical" evidence="1">
    <location>
        <begin position="20"/>
        <end position="40"/>
    </location>
</feature>
<dbReference type="PANTHER" id="PTHR43471">
    <property type="entry name" value="ABC TRANSPORTER PERMEASE"/>
    <property type="match status" value="1"/>
</dbReference>
<feature type="transmembrane region" description="Helical" evidence="1">
    <location>
        <begin position="60"/>
        <end position="81"/>
    </location>
</feature>